<evidence type="ECO:0000313" key="1">
    <source>
        <dbReference type="EMBL" id="KAE9398266.1"/>
    </source>
</evidence>
<sequence>MDRFSALPNEILDLISGEVQDPKTLFYLSLVSKNCYHVFNRRLYESVKSEDKQIDTVALLENERIPLIGPHPASFVKTLELTLLRLYPASDMGEEERQEQETIRENSFRRQADSALNNVAKHAALRRLSLRFPKIHLHEVLGKLNSTKFGNLRQLVIRCIVEQQSLDIFVSGFR</sequence>
<evidence type="ECO:0000313" key="2">
    <source>
        <dbReference type="Proteomes" id="UP000799118"/>
    </source>
</evidence>
<name>A0A6A4HJM0_9AGAR</name>
<keyword evidence="2" id="KW-1185">Reference proteome</keyword>
<gene>
    <name evidence="1" type="ORF">BT96DRAFT_38728</name>
</gene>
<organism evidence="1 2">
    <name type="scientific">Gymnopus androsaceus JB14</name>
    <dbReference type="NCBI Taxonomy" id="1447944"/>
    <lineage>
        <taxon>Eukaryota</taxon>
        <taxon>Fungi</taxon>
        <taxon>Dikarya</taxon>
        <taxon>Basidiomycota</taxon>
        <taxon>Agaricomycotina</taxon>
        <taxon>Agaricomycetes</taxon>
        <taxon>Agaricomycetidae</taxon>
        <taxon>Agaricales</taxon>
        <taxon>Marasmiineae</taxon>
        <taxon>Omphalotaceae</taxon>
        <taxon>Gymnopus</taxon>
    </lineage>
</organism>
<dbReference type="OrthoDB" id="2745898at2759"/>
<reference evidence="1" key="1">
    <citation type="journal article" date="2019" name="Environ. Microbiol.">
        <title>Fungal ecological strategies reflected in gene transcription - a case study of two litter decomposers.</title>
        <authorList>
            <person name="Barbi F."/>
            <person name="Kohler A."/>
            <person name="Barry K."/>
            <person name="Baskaran P."/>
            <person name="Daum C."/>
            <person name="Fauchery L."/>
            <person name="Ihrmark K."/>
            <person name="Kuo A."/>
            <person name="LaButti K."/>
            <person name="Lipzen A."/>
            <person name="Morin E."/>
            <person name="Grigoriev I.V."/>
            <person name="Henrissat B."/>
            <person name="Lindahl B."/>
            <person name="Martin F."/>
        </authorList>
    </citation>
    <scope>NUCLEOTIDE SEQUENCE</scope>
    <source>
        <strain evidence="1">JB14</strain>
    </source>
</reference>
<accession>A0A6A4HJM0</accession>
<protein>
    <recommendedName>
        <fullName evidence="3">F-box domain-containing protein</fullName>
    </recommendedName>
</protein>
<evidence type="ECO:0008006" key="3">
    <source>
        <dbReference type="Google" id="ProtNLM"/>
    </source>
</evidence>
<dbReference type="EMBL" id="ML769485">
    <property type="protein sequence ID" value="KAE9398266.1"/>
    <property type="molecule type" value="Genomic_DNA"/>
</dbReference>
<dbReference type="Proteomes" id="UP000799118">
    <property type="component" value="Unassembled WGS sequence"/>
</dbReference>
<dbReference type="AlphaFoldDB" id="A0A6A4HJM0"/>
<proteinExistence type="predicted"/>